<keyword evidence="4 8" id="KW-0663">Pyridoxal phosphate</keyword>
<accession>A0A1H3ELB6</accession>
<dbReference type="AlphaFoldDB" id="A0A1H3ELB6"/>
<dbReference type="InterPro" id="IPR004534">
    <property type="entry name" value="SelA_trans"/>
</dbReference>
<protein>
    <recommendedName>
        <fullName evidence="8">L-seryl-tRNA(Sec) selenium transferase</fullName>
        <ecNumber evidence="8">2.9.1.1</ecNumber>
    </recommendedName>
    <alternativeName>
        <fullName evidence="8">Selenocysteine synthase</fullName>
        <shortName evidence="8">Sec synthase</shortName>
    </alternativeName>
    <alternativeName>
        <fullName evidence="8">Selenocysteinyl-tRNA(Sec) synthase</fullName>
    </alternativeName>
</protein>
<dbReference type="Gene3D" id="3.90.1150.180">
    <property type="match status" value="1"/>
</dbReference>
<organism evidence="10 11">
    <name type="scientific">Acetomicrobium thermoterrenum DSM 13490</name>
    <dbReference type="NCBI Taxonomy" id="1120987"/>
    <lineage>
        <taxon>Bacteria</taxon>
        <taxon>Thermotogati</taxon>
        <taxon>Synergistota</taxon>
        <taxon>Synergistia</taxon>
        <taxon>Synergistales</taxon>
        <taxon>Acetomicrobiaceae</taxon>
        <taxon>Acetomicrobium</taxon>
    </lineage>
</organism>
<evidence type="ECO:0000256" key="7">
    <source>
        <dbReference type="ARBA" id="ARBA00044507"/>
    </source>
</evidence>
<evidence type="ECO:0000256" key="2">
    <source>
        <dbReference type="ARBA" id="ARBA00022490"/>
    </source>
</evidence>
<comment type="similarity">
    <text evidence="7 8">Belongs to the SelA family.</text>
</comment>
<evidence type="ECO:0000256" key="8">
    <source>
        <dbReference type="HAMAP-Rule" id="MF_00423"/>
    </source>
</evidence>
<feature type="modified residue" description="N6-(pyridoxal phosphate)lysine" evidence="8 9">
    <location>
        <position position="295"/>
    </location>
</feature>
<comment type="function">
    <text evidence="8">Converts seryl-tRNA(Sec) to selenocysteinyl-tRNA(Sec) required for selenoprotein biosynthesis.</text>
</comment>
<dbReference type="GO" id="GO:0005737">
    <property type="term" value="C:cytoplasm"/>
    <property type="evidence" value="ECO:0007669"/>
    <property type="project" value="UniProtKB-SubCell"/>
</dbReference>
<dbReference type="GO" id="GO:0001717">
    <property type="term" value="P:conversion of seryl-tRNAsec to selenocys-tRNAsec"/>
    <property type="evidence" value="ECO:0007669"/>
    <property type="project" value="UniProtKB-UniRule"/>
</dbReference>
<evidence type="ECO:0000256" key="6">
    <source>
        <dbReference type="ARBA" id="ARBA00023266"/>
    </source>
</evidence>
<proteinExistence type="inferred from homology"/>
<dbReference type="EC" id="2.9.1.1" evidence="8"/>
<name>A0A1H3ELB6_9BACT</name>
<comment type="cofactor">
    <cofactor evidence="1 8 9">
        <name>pyridoxal 5'-phosphate</name>
        <dbReference type="ChEBI" id="CHEBI:597326"/>
    </cofactor>
</comment>
<keyword evidence="3 8" id="KW-0808">Transferase</keyword>
<sequence length="478" mass="52997">MHEDVSKILRTIPSMDKLLVLEWVEGFCTLLGRKTTKLIIEGVLENYRNEVLRGNVRDVNLKFLYDEIRKALDKASRHNLTPVVNATGVIVHTNLGRSCLADDVASDVRLISSRYSNLEYDLERGKRGHRYDHVEWILCQLTGAEAALVVNNNAAAVLLCLTALAGDGEAIISRGELIEIGESFRIPDIMSFSGAKMIEVGTTNRTHLYDYERAINENTRIVLKVHPSNYRIVGFHSEVGRRELTELAHSRGLLVMEDLGSGFLVDLSAYGLKGEPTIGQCIEEGVDIVTFSGDKLLGGPQIGGIVGKKDLISKLKKHPLLRALRVDKMTLAALESTLRIYLREDYAKIPTLAMIMTDLERLKAKAENLANLFRGIFSKDDGWEVEVIEVKDLVGGGAFPDDELRGFGVAITPPDTIGPSKFAALLRQLDTPVVANVDQERIIFHVRTMGDGEDALVSSEIEGRLKELLLWGMWGNPQ</sequence>
<reference evidence="11" key="1">
    <citation type="submission" date="2016-10" db="EMBL/GenBank/DDBJ databases">
        <authorList>
            <person name="Varghese N."/>
            <person name="Submissions S."/>
        </authorList>
    </citation>
    <scope>NUCLEOTIDE SEQUENCE [LARGE SCALE GENOMIC DNA]</scope>
    <source>
        <strain evidence="11">DSM 13490</strain>
    </source>
</reference>
<keyword evidence="6 8" id="KW-0711">Selenium</keyword>
<keyword evidence="11" id="KW-1185">Reference proteome</keyword>
<comment type="subcellular location">
    <subcellularLocation>
        <location evidence="8">Cytoplasm</location>
    </subcellularLocation>
</comment>
<evidence type="ECO:0000256" key="5">
    <source>
        <dbReference type="ARBA" id="ARBA00022917"/>
    </source>
</evidence>
<evidence type="ECO:0000313" key="11">
    <source>
        <dbReference type="Proteomes" id="UP000199266"/>
    </source>
</evidence>
<dbReference type="UniPathway" id="UPA00906">
    <property type="reaction ID" value="UER00896"/>
</dbReference>
<dbReference type="NCBIfam" id="TIGR00474">
    <property type="entry name" value="selA"/>
    <property type="match status" value="1"/>
</dbReference>
<keyword evidence="2 8" id="KW-0963">Cytoplasm</keyword>
<dbReference type="SUPFAM" id="SSF53383">
    <property type="entry name" value="PLP-dependent transferases"/>
    <property type="match status" value="1"/>
</dbReference>
<dbReference type="InterPro" id="IPR015421">
    <property type="entry name" value="PyrdxlP-dep_Trfase_major"/>
</dbReference>
<evidence type="ECO:0000256" key="9">
    <source>
        <dbReference type="PIRSR" id="PIRSR618319-50"/>
    </source>
</evidence>
<dbReference type="PANTHER" id="PTHR32328">
    <property type="entry name" value="L-SERYL-TRNA(SEC) SELENIUM TRANSFERASE"/>
    <property type="match status" value="1"/>
</dbReference>
<comment type="catalytic activity">
    <reaction evidence="8">
        <text>L-seryl-tRNA(Sec) + selenophosphate + H(+) = L-selenocysteinyl-tRNA(Sec) + phosphate</text>
        <dbReference type="Rhea" id="RHEA:22728"/>
        <dbReference type="Rhea" id="RHEA-COMP:9742"/>
        <dbReference type="Rhea" id="RHEA-COMP:9743"/>
        <dbReference type="ChEBI" id="CHEBI:15378"/>
        <dbReference type="ChEBI" id="CHEBI:16144"/>
        <dbReference type="ChEBI" id="CHEBI:43474"/>
        <dbReference type="ChEBI" id="CHEBI:78533"/>
        <dbReference type="ChEBI" id="CHEBI:78573"/>
        <dbReference type="EC" id="2.9.1.1"/>
    </reaction>
</comment>
<evidence type="ECO:0000313" key="10">
    <source>
        <dbReference type="EMBL" id="SDX79532.1"/>
    </source>
</evidence>
<evidence type="ECO:0000256" key="1">
    <source>
        <dbReference type="ARBA" id="ARBA00001933"/>
    </source>
</evidence>
<dbReference type="HAMAP" id="MF_00423">
    <property type="entry name" value="SelA"/>
    <property type="match status" value="1"/>
</dbReference>
<dbReference type="Gene3D" id="3.40.640.10">
    <property type="entry name" value="Type I PLP-dependent aspartate aminotransferase-like (Major domain)"/>
    <property type="match status" value="1"/>
</dbReference>
<dbReference type="GO" id="GO:0004125">
    <property type="term" value="F:L-seryl-tRNA(Sec) selenium transferase activity"/>
    <property type="evidence" value="ECO:0007669"/>
    <property type="project" value="UniProtKB-UniRule"/>
</dbReference>
<evidence type="ECO:0000256" key="3">
    <source>
        <dbReference type="ARBA" id="ARBA00022679"/>
    </source>
</evidence>
<evidence type="ECO:0000256" key="4">
    <source>
        <dbReference type="ARBA" id="ARBA00022898"/>
    </source>
</evidence>
<dbReference type="RefSeq" id="WP_091460564.1">
    <property type="nucleotide sequence ID" value="NZ_FNPD01000003.1"/>
</dbReference>
<comment type="pathway">
    <text evidence="8">Aminoacyl-tRNA biosynthesis; selenocysteinyl-tRNA(Sec) biosynthesis; selenocysteinyl-tRNA(Sec) from L-seryl-tRNA(Sec) (bacterial route): step 1/1.</text>
</comment>
<gene>
    <name evidence="8" type="primary">selA</name>
    <name evidence="10" type="ORF">SAMN03080603_00654</name>
</gene>
<dbReference type="Proteomes" id="UP000199266">
    <property type="component" value="Unassembled WGS sequence"/>
</dbReference>
<dbReference type="EMBL" id="FNPD01000003">
    <property type="protein sequence ID" value="SDX79532.1"/>
    <property type="molecule type" value="Genomic_DNA"/>
</dbReference>
<dbReference type="InterPro" id="IPR015424">
    <property type="entry name" value="PyrdxlP-dep_Trfase"/>
</dbReference>
<dbReference type="InterPro" id="IPR018319">
    <property type="entry name" value="SelA-like"/>
</dbReference>
<dbReference type="Pfam" id="PF03841">
    <property type="entry name" value="SelA"/>
    <property type="match status" value="1"/>
</dbReference>
<keyword evidence="5 8" id="KW-0648">Protein biosynthesis</keyword>
<dbReference type="GO" id="GO:0001514">
    <property type="term" value="P:selenocysteine incorporation"/>
    <property type="evidence" value="ECO:0007669"/>
    <property type="project" value="UniProtKB-UniRule"/>
</dbReference>
<dbReference type="PANTHER" id="PTHR32328:SF0">
    <property type="entry name" value="L-SERYL-TRNA(SEC) SELENIUM TRANSFERASE"/>
    <property type="match status" value="1"/>
</dbReference>